<evidence type="ECO:0000256" key="6">
    <source>
        <dbReference type="ARBA" id="ARBA00022970"/>
    </source>
</evidence>
<gene>
    <name evidence="9" type="primary">sstT</name>
    <name evidence="10" type="ORF">FC18_GL000375</name>
</gene>
<sequence length="435" mass="45500">MFKKYKSISLIVRIMIGIVIGAILGLTVPSWSAINILGDLFVGALKAIAPLLVFMLILSAISQYKSGSKNHFGSVVMLYIVATLSAALAAVAASYLVKIHLLFPQATESAAAAPKELGSVISNLLTGAVGNPVQALVQANYLTILFWGLIIGFGLRHANQGTKTVIADFAGTIERTAQFIIEFAPFGIVGLLHNSIATTGFSGIARYGQLVLLLVATMAFTYLVIYSLMVWLMTHQNPFPLVFWTLKVSAIPAFFTRSSAVNIPVNLQACADLGLNEKSYAVSIALGGTANSGGAAITVSIMTLAAANTLGIHVSFPLALMLCILSAVSATGSAGIAGGSLLLIPMAASLFGISNDIAMQVVAIGFIIGVIQDSVETAVNSASDLLFTATAEYHDLMKAGHKVDIHQAVRNADAKRTAIETDDVKSAESISPSVN</sequence>
<dbReference type="PANTHER" id="PTHR42865">
    <property type="entry name" value="PROTON/GLUTAMATE-ASPARTATE SYMPORTER"/>
    <property type="match status" value="1"/>
</dbReference>
<keyword evidence="6 9" id="KW-0029">Amino-acid transport</keyword>
<comment type="caution">
    <text evidence="10">The sequence shown here is derived from an EMBL/GenBank/DDBJ whole genome shotgun (WGS) entry which is preliminary data.</text>
</comment>
<dbReference type="HAMAP" id="MF_01582">
    <property type="entry name" value="Ser_Thr_transp_SstT"/>
    <property type="match status" value="1"/>
</dbReference>
<dbReference type="NCBIfam" id="NF010151">
    <property type="entry name" value="PRK13628.1"/>
    <property type="match status" value="1"/>
</dbReference>
<dbReference type="Proteomes" id="UP000051679">
    <property type="component" value="Unassembled WGS sequence"/>
</dbReference>
<reference evidence="10 11" key="1">
    <citation type="journal article" date="2015" name="Genome Announc.">
        <title>Expanding the biotechnology potential of lactobacilli through comparative genomics of 213 strains and associated genera.</title>
        <authorList>
            <person name="Sun Z."/>
            <person name="Harris H.M."/>
            <person name="McCann A."/>
            <person name="Guo C."/>
            <person name="Argimon S."/>
            <person name="Zhang W."/>
            <person name="Yang X."/>
            <person name="Jeffery I.B."/>
            <person name="Cooney J.C."/>
            <person name="Kagawa T.F."/>
            <person name="Liu W."/>
            <person name="Song Y."/>
            <person name="Salvetti E."/>
            <person name="Wrobel A."/>
            <person name="Rasinkangas P."/>
            <person name="Parkhill J."/>
            <person name="Rea M.C."/>
            <person name="O'Sullivan O."/>
            <person name="Ritari J."/>
            <person name="Douillard F.P."/>
            <person name="Paul Ross R."/>
            <person name="Yang R."/>
            <person name="Briner A.E."/>
            <person name="Felis G.E."/>
            <person name="de Vos W.M."/>
            <person name="Barrangou R."/>
            <person name="Klaenhammer T.R."/>
            <person name="Caufield P.W."/>
            <person name="Cui Y."/>
            <person name="Zhang H."/>
            <person name="O'Toole P.W."/>
        </authorList>
    </citation>
    <scope>NUCLEOTIDE SEQUENCE [LARGE SCALE GENOMIC DNA]</scope>
    <source>
        <strain evidence="10 11">DSM 20505</strain>
    </source>
</reference>
<dbReference type="Gene3D" id="1.10.3860.10">
    <property type="entry name" value="Sodium:dicarboxylate symporter"/>
    <property type="match status" value="1"/>
</dbReference>
<evidence type="ECO:0000256" key="3">
    <source>
        <dbReference type="ARBA" id="ARBA00022475"/>
    </source>
</evidence>
<dbReference type="RefSeq" id="WP_056976262.1">
    <property type="nucleotide sequence ID" value="NZ_AYYO01000055.1"/>
</dbReference>
<dbReference type="PANTHER" id="PTHR42865:SF8">
    <property type="entry name" value="SERINE_THREONINE TRANSPORTER SSTT"/>
    <property type="match status" value="1"/>
</dbReference>
<feature type="transmembrane region" description="Helical" evidence="9">
    <location>
        <begin position="40"/>
        <end position="64"/>
    </location>
</feature>
<dbReference type="PATRIC" id="fig|1291052.5.peg.386"/>
<dbReference type="Pfam" id="PF00375">
    <property type="entry name" value="SDF"/>
    <property type="match status" value="1"/>
</dbReference>
<keyword evidence="5 9" id="KW-0769">Symport</keyword>
<feature type="transmembrane region" description="Helical" evidence="9">
    <location>
        <begin position="12"/>
        <end position="34"/>
    </location>
</feature>
<keyword evidence="2 9" id="KW-0813">Transport</keyword>
<protein>
    <recommendedName>
        <fullName evidence="9">Serine/threonine transporter SstT</fullName>
    </recommendedName>
    <alternativeName>
        <fullName evidence="9">Na(+)/serine-threonine symporter</fullName>
    </alternativeName>
</protein>
<dbReference type="InterPro" id="IPR036458">
    <property type="entry name" value="Na:dicarbo_symporter_sf"/>
</dbReference>
<dbReference type="GO" id="GO:0015826">
    <property type="term" value="P:threonine transport"/>
    <property type="evidence" value="ECO:0007669"/>
    <property type="project" value="InterPro"/>
</dbReference>
<feature type="transmembrane region" description="Helical" evidence="9">
    <location>
        <begin position="280"/>
        <end position="306"/>
    </location>
</feature>
<comment type="subcellular location">
    <subcellularLocation>
        <location evidence="9">Cell membrane</location>
        <topology evidence="9">Multi-pass membrane protein</topology>
    </subcellularLocation>
    <subcellularLocation>
        <location evidence="1">Membrane</location>
        <topology evidence="1">Multi-pass membrane protein</topology>
    </subcellularLocation>
</comment>
<keyword evidence="4 9" id="KW-0812">Transmembrane</keyword>
<keyword evidence="7 9" id="KW-1133">Transmembrane helix</keyword>
<feature type="transmembrane region" description="Helical" evidence="9">
    <location>
        <begin position="76"/>
        <end position="97"/>
    </location>
</feature>
<feature type="transmembrane region" description="Helical" evidence="9">
    <location>
        <begin position="139"/>
        <end position="158"/>
    </location>
</feature>
<evidence type="ECO:0000256" key="5">
    <source>
        <dbReference type="ARBA" id="ARBA00022847"/>
    </source>
</evidence>
<comment type="similarity">
    <text evidence="9">Belongs to the dicarboxylate/amino acid:cation symporter (DAACS) (TC 2.A.23) family.</text>
</comment>
<evidence type="ECO:0000256" key="2">
    <source>
        <dbReference type="ARBA" id="ARBA00022448"/>
    </source>
</evidence>
<keyword evidence="8 9" id="KW-0472">Membrane</keyword>
<feature type="transmembrane region" description="Helical" evidence="9">
    <location>
        <begin position="210"/>
        <end position="234"/>
    </location>
</feature>
<evidence type="ECO:0000256" key="9">
    <source>
        <dbReference type="HAMAP-Rule" id="MF_01582"/>
    </source>
</evidence>
<comment type="function">
    <text evidence="9">Involved in the import of serine and threonine into the cell, with the concomitant import of sodium (symport system).</text>
</comment>
<feature type="transmembrane region" description="Helical" evidence="9">
    <location>
        <begin position="350"/>
        <end position="371"/>
    </location>
</feature>
<dbReference type="InterPro" id="IPR023025">
    <property type="entry name" value="Ser_Thr_transp_SstT"/>
</dbReference>
<accession>A0A0R1ZJC6</accession>
<comment type="catalytic activity">
    <reaction evidence="9">
        <text>L-serine(in) + Na(+)(in) = L-serine(out) + Na(+)(out)</text>
        <dbReference type="Rhea" id="RHEA:29575"/>
        <dbReference type="ChEBI" id="CHEBI:29101"/>
        <dbReference type="ChEBI" id="CHEBI:33384"/>
    </reaction>
</comment>
<evidence type="ECO:0000256" key="7">
    <source>
        <dbReference type="ARBA" id="ARBA00022989"/>
    </source>
</evidence>
<dbReference type="GO" id="GO:0005295">
    <property type="term" value="F:neutral L-amino acid:sodium symporter activity"/>
    <property type="evidence" value="ECO:0007669"/>
    <property type="project" value="TreeGrafter"/>
</dbReference>
<evidence type="ECO:0000313" key="10">
    <source>
        <dbReference type="EMBL" id="KRM54565.1"/>
    </source>
</evidence>
<dbReference type="InterPro" id="IPR001991">
    <property type="entry name" value="Na-dicarboxylate_symporter"/>
</dbReference>
<dbReference type="GO" id="GO:0005886">
    <property type="term" value="C:plasma membrane"/>
    <property type="evidence" value="ECO:0007669"/>
    <property type="project" value="UniProtKB-SubCell"/>
</dbReference>
<dbReference type="AlphaFoldDB" id="A0A0R1ZJC6"/>
<dbReference type="PRINTS" id="PR00173">
    <property type="entry name" value="EDTRNSPORT"/>
</dbReference>
<evidence type="ECO:0000256" key="1">
    <source>
        <dbReference type="ARBA" id="ARBA00004141"/>
    </source>
</evidence>
<dbReference type="SUPFAM" id="SSF118215">
    <property type="entry name" value="Proton glutamate symport protein"/>
    <property type="match status" value="1"/>
</dbReference>
<feature type="transmembrane region" description="Helical" evidence="9">
    <location>
        <begin position="318"/>
        <end position="344"/>
    </location>
</feature>
<feature type="transmembrane region" description="Helical" evidence="9">
    <location>
        <begin position="179"/>
        <end position="204"/>
    </location>
</feature>
<dbReference type="GO" id="GO:0032329">
    <property type="term" value="P:serine transport"/>
    <property type="evidence" value="ECO:0007669"/>
    <property type="project" value="InterPro"/>
</dbReference>
<organism evidence="10 11">
    <name type="scientific">Lacticaseibacillus sharpeae JCM 1186 = DSM 20505</name>
    <dbReference type="NCBI Taxonomy" id="1291052"/>
    <lineage>
        <taxon>Bacteria</taxon>
        <taxon>Bacillati</taxon>
        <taxon>Bacillota</taxon>
        <taxon>Bacilli</taxon>
        <taxon>Lactobacillales</taxon>
        <taxon>Lactobacillaceae</taxon>
        <taxon>Lacticaseibacillus</taxon>
    </lineage>
</organism>
<evidence type="ECO:0000313" key="11">
    <source>
        <dbReference type="Proteomes" id="UP000051679"/>
    </source>
</evidence>
<dbReference type="EMBL" id="AYYO01000055">
    <property type="protein sequence ID" value="KRM54565.1"/>
    <property type="molecule type" value="Genomic_DNA"/>
</dbReference>
<evidence type="ECO:0000256" key="4">
    <source>
        <dbReference type="ARBA" id="ARBA00022692"/>
    </source>
</evidence>
<comment type="catalytic activity">
    <reaction evidence="9">
        <text>L-threonine(in) + Na(+)(in) = L-threonine(out) + Na(+)(out)</text>
        <dbReference type="Rhea" id="RHEA:69999"/>
        <dbReference type="ChEBI" id="CHEBI:29101"/>
        <dbReference type="ChEBI" id="CHEBI:57926"/>
    </reaction>
</comment>
<keyword evidence="3 9" id="KW-1003">Cell membrane</keyword>
<feature type="transmembrane region" description="Helical" evidence="9">
    <location>
        <begin position="241"/>
        <end position="260"/>
    </location>
</feature>
<dbReference type="OrthoDB" id="9768885at2"/>
<evidence type="ECO:0000256" key="8">
    <source>
        <dbReference type="ARBA" id="ARBA00023136"/>
    </source>
</evidence>
<keyword evidence="11" id="KW-1185">Reference proteome</keyword>
<name>A0A0R1ZJC6_9LACO</name>
<dbReference type="STRING" id="1291052.FC18_GL000375"/>
<proteinExistence type="inferred from homology"/>